<accession>A0A7G9GXA4</accession>
<evidence type="ECO:0000313" key="2">
    <source>
        <dbReference type="Proteomes" id="UP000515913"/>
    </source>
</evidence>
<sequence length="112" mass="13096">MIRTVVYFIISSFLLFFSTNVNTRGQFKVFQDKTQAIYSIHSYDEIESYDAITLDKIEILPKTIIKTGTPNTFIKAINVKTKYKNYTEKSIDYSLFCIASILERYKSRILLI</sequence>
<dbReference type="Proteomes" id="UP000515913">
    <property type="component" value="Chromosome"/>
</dbReference>
<name>A0A7G9GXA4_9FUSO</name>
<protein>
    <submittedName>
        <fullName evidence="1">Uncharacterized protein</fullName>
    </submittedName>
</protein>
<dbReference type="KEGG" id="fho:H9Q81_00930"/>
<evidence type="ECO:0000313" key="1">
    <source>
        <dbReference type="EMBL" id="QNM15436.1"/>
    </source>
</evidence>
<dbReference type="RefSeq" id="WP_101473461.1">
    <property type="nucleotide sequence ID" value="NZ_CP060637.1"/>
</dbReference>
<proteinExistence type="predicted"/>
<reference evidence="1 2" key="1">
    <citation type="submission" date="2020-08" db="EMBL/GenBank/DDBJ databases">
        <authorList>
            <person name="Liu C."/>
            <person name="Sun Q."/>
        </authorList>
    </citation>
    <scope>NUCLEOTIDE SEQUENCE [LARGE SCALE GENOMIC DNA]</scope>
    <source>
        <strain evidence="1 2">NSJ-57</strain>
    </source>
</reference>
<gene>
    <name evidence="1" type="ORF">H9Q81_00930</name>
</gene>
<organism evidence="1 2">
    <name type="scientific">Fusobacterium hominis</name>
    <dbReference type="NCBI Taxonomy" id="2764326"/>
    <lineage>
        <taxon>Bacteria</taxon>
        <taxon>Fusobacteriati</taxon>
        <taxon>Fusobacteriota</taxon>
        <taxon>Fusobacteriia</taxon>
        <taxon>Fusobacteriales</taxon>
        <taxon>Fusobacteriaceae</taxon>
        <taxon>Fusobacterium</taxon>
    </lineage>
</organism>
<dbReference type="AlphaFoldDB" id="A0A7G9GXA4"/>
<dbReference type="EMBL" id="CP060637">
    <property type="protein sequence ID" value="QNM15436.1"/>
    <property type="molecule type" value="Genomic_DNA"/>
</dbReference>
<keyword evidence="2" id="KW-1185">Reference proteome</keyword>